<dbReference type="Proteomes" id="UP000223834">
    <property type="component" value="Unassembled WGS sequence"/>
</dbReference>
<organism evidence="1 2">
    <name type="scientific">Bacillus cereus</name>
    <dbReference type="NCBI Taxonomy" id="1396"/>
    <lineage>
        <taxon>Bacteria</taxon>
        <taxon>Bacillati</taxon>
        <taxon>Bacillota</taxon>
        <taxon>Bacilli</taxon>
        <taxon>Bacillales</taxon>
        <taxon>Bacillaceae</taxon>
        <taxon>Bacillus</taxon>
        <taxon>Bacillus cereus group</taxon>
    </lineage>
</organism>
<dbReference type="EMBL" id="NUIQ01000156">
    <property type="protein sequence ID" value="PGO73532.1"/>
    <property type="molecule type" value="Genomic_DNA"/>
</dbReference>
<name>A0A9X7C9R0_BACCE</name>
<comment type="caution">
    <text evidence="1">The sequence shown here is derived from an EMBL/GenBank/DDBJ whole genome shotgun (WGS) entry which is preliminary data.</text>
</comment>
<proteinExistence type="predicted"/>
<gene>
    <name evidence="1" type="ORF">CN980_18900</name>
</gene>
<evidence type="ECO:0000313" key="2">
    <source>
        <dbReference type="Proteomes" id="UP000223834"/>
    </source>
</evidence>
<accession>A0A9X7C9R0</accession>
<evidence type="ECO:0000313" key="1">
    <source>
        <dbReference type="EMBL" id="PGO73532.1"/>
    </source>
</evidence>
<dbReference type="AlphaFoldDB" id="A0A9X7C9R0"/>
<reference evidence="1 2" key="1">
    <citation type="submission" date="2017-09" db="EMBL/GenBank/DDBJ databases">
        <title>Large-scale bioinformatics analysis of Bacillus genomes uncovers conserved roles of natural products in bacterial physiology.</title>
        <authorList>
            <consortium name="Agbiome Team Llc"/>
            <person name="Bleich R.M."/>
            <person name="Grubbs K.J."/>
            <person name="Santa Maria K.C."/>
            <person name="Allen S.E."/>
            <person name="Farag S."/>
            <person name="Shank E.A."/>
            <person name="Bowers A."/>
        </authorList>
    </citation>
    <scope>NUCLEOTIDE SEQUENCE [LARGE SCALE GENOMIC DNA]</scope>
    <source>
        <strain evidence="1 2">AFS049141</strain>
    </source>
</reference>
<feature type="non-terminal residue" evidence="1">
    <location>
        <position position="53"/>
    </location>
</feature>
<protein>
    <submittedName>
        <fullName evidence="1">AAA family ATPase</fullName>
    </submittedName>
</protein>
<sequence length="53" mass="6105">MQKMQKSFEKIAALEFADEYCENHTFSKGGQVTVKPVRMMIDKNDGSIYCPRC</sequence>